<reference evidence="4" key="1">
    <citation type="submission" date="2015-02" db="EMBL/GenBank/DDBJ databases">
        <title>Genome sequencing for Strongylocentrotus purpuratus.</title>
        <authorList>
            <person name="Murali S."/>
            <person name="Liu Y."/>
            <person name="Vee V."/>
            <person name="English A."/>
            <person name="Wang M."/>
            <person name="Skinner E."/>
            <person name="Han Y."/>
            <person name="Muzny D.M."/>
            <person name="Worley K.C."/>
            <person name="Gibbs R.A."/>
        </authorList>
    </citation>
    <scope>NUCLEOTIDE SEQUENCE</scope>
</reference>
<name>A0A7M7RA81_STRPU</name>
<keyword evidence="2" id="KW-0472">Membrane</keyword>
<dbReference type="InParanoid" id="A0A7M7RA81"/>
<dbReference type="RefSeq" id="XP_781007.4">
    <property type="nucleotide sequence ID" value="XM_775914.5"/>
</dbReference>
<dbReference type="OrthoDB" id="411524at2759"/>
<sequence>MQRAKSKSSPERDNQSKKTTKPAEKNMHYASASRARERDRKSRSFGRGNGVFRCLSGKTAKLLILIAVGFAIYSFASSHWYFDKNNGEKVHNDQNVQKTVEERENVLAHGHDRDQNQLDLVDDDEDDDDDDDTDSFSEEDDDGESEVIADEEYKEQDIAREEDNVQPEKNYDHVFKYHVLQTLTNTDRLPHLKKRFEVCLKSILDKSSVDLLFFFVVDGPSKIYLETALQDITNQHISKAKFQFIFLDIDALAKELAPLVEMMQEQIQGNHPYYKDAIFFLSTMLHKELLPEYVHRVIMLDTDLVFMSDIKELFEHFDHFQGDNIMGVVHEQQPVYRHIFSLYRSQNPGTRVGNPPPDGLTGFNSGVLLLDLDRMLQSVHFEDYMRPEKVVELRDKFHFKGHLGDQDFYTLVSMEKEDLFYNLPCSWNKQLCSWWKDKGYADVWDQYYVCKEKINIYHGNCNTPIPF</sequence>
<evidence type="ECO:0000256" key="2">
    <source>
        <dbReference type="SAM" id="Phobius"/>
    </source>
</evidence>
<evidence type="ECO:0000313" key="4">
    <source>
        <dbReference type="Proteomes" id="UP000007110"/>
    </source>
</evidence>
<dbReference type="GO" id="GO:0140560">
    <property type="term" value="F:xylosyl alpha-1,3-xylosyltransferase activity"/>
    <property type="evidence" value="ECO:0000318"/>
    <property type="project" value="GO_Central"/>
</dbReference>
<reference evidence="3" key="2">
    <citation type="submission" date="2021-01" db="UniProtKB">
        <authorList>
            <consortium name="EnsemblMetazoa"/>
        </authorList>
    </citation>
    <scope>IDENTIFICATION</scope>
</reference>
<evidence type="ECO:0000313" key="3">
    <source>
        <dbReference type="EnsemblMetazoa" id="XP_781007"/>
    </source>
</evidence>
<dbReference type="GO" id="GO:0005789">
    <property type="term" value="C:endoplasmic reticulum membrane"/>
    <property type="evidence" value="ECO:0000318"/>
    <property type="project" value="GO_Central"/>
</dbReference>
<feature type="compositionally biased region" description="Basic and acidic residues" evidence="1">
    <location>
        <begin position="107"/>
        <end position="116"/>
    </location>
</feature>
<accession>A0A7M7RA81</accession>
<dbReference type="OMA" id="RCEGHIN"/>
<dbReference type="Gene3D" id="3.90.550.10">
    <property type="entry name" value="Spore Coat Polysaccharide Biosynthesis Protein SpsA, Chain A"/>
    <property type="match status" value="1"/>
</dbReference>
<dbReference type="FunCoup" id="A0A7M7RA81">
    <property type="interactions" value="744"/>
</dbReference>
<feature type="region of interest" description="Disordered" evidence="1">
    <location>
        <begin position="1"/>
        <end position="44"/>
    </location>
</feature>
<dbReference type="PANTHER" id="PTHR46612:SF1">
    <property type="entry name" value="XYLOSIDE XYLOSYLTRANSFERASE 1"/>
    <property type="match status" value="1"/>
</dbReference>
<dbReference type="PANTHER" id="PTHR46612">
    <property type="entry name" value="XYLOSIDE XYLOSYLTRANSFERASE 1"/>
    <property type="match status" value="1"/>
</dbReference>
<feature type="transmembrane region" description="Helical" evidence="2">
    <location>
        <begin position="62"/>
        <end position="82"/>
    </location>
</feature>
<feature type="compositionally biased region" description="Basic and acidic residues" evidence="1">
    <location>
        <begin position="8"/>
        <end position="27"/>
    </location>
</feature>
<dbReference type="KEGG" id="spu:575517"/>
<dbReference type="EnsemblMetazoa" id="XM_775914">
    <property type="protein sequence ID" value="XP_781007"/>
    <property type="gene ID" value="LOC575517"/>
</dbReference>
<organism evidence="3 4">
    <name type="scientific">Strongylocentrotus purpuratus</name>
    <name type="common">Purple sea urchin</name>
    <dbReference type="NCBI Taxonomy" id="7668"/>
    <lineage>
        <taxon>Eukaryota</taxon>
        <taxon>Metazoa</taxon>
        <taxon>Echinodermata</taxon>
        <taxon>Eleutherozoa</taxon>
        <taxon>Echinozoa</taxon>
        <taxon>Echinoidea</taxon>
        <taxon>Euechinoidea</taxon>
        <taxon>Echinacea</taxon>
        <taxon>Camarodonta</taxon>
        <taxon>Echinidea</taxon>
        <taxon>Strongylocentrotidae</taxon>
        <taxon>Strongylocentrotus</taxon>
    </lineage>
</organism>
<evidence type="ECO:0008006" key="5">
    <source>
        <dbReference type="Google" id="ProtNLM"/>
    </source>
</evidence>
<dbReference type="AlphaFoldDB" id="A0A7M7RA81"/>
<feature type="region of interest" description="Disordered" evidence="1">
    <location>
        <begin position="107"/>
        <end position="148"/>
    </location>
</feature>
<dbReference type="Proteomes" id="UP000007110">
    <property type="component" value="Unassembled WGS sequence"/>
</dbReference>
<keyword evidence="2" id="KW-1133">Transmembrane helix</keyword>
<dbReference type="Pfam" id="PF01501">
    <property type="entry name" value="Glyco_transf_8"/>
    <property type="match status" value="1"/>
</dbReference>
<keyword evidence="2" id="KW-0812">Transmembrane</keyword>
<protein>
    <recommendedName>
        <fullName evidence="5">Xyloside xylosyltransferase 1</fullName>
    </recommendedName>
</protein>
<evidence type="ECO:0000256" key="1">
    <source>
        <dbReference type="SAM" id="MobiDB-lite"/>
    </source>
</evidence>
<proteinExistence type="predicted"/>
<dbReference type="SUPFAM" id="SSF53448">
    <property type="entry name" value="Nucleotide-diphospho-sugar transferases"/>
    <property type="match status" value="1"/>
</dbReference>
<dbReference type="InterPro" id="IPR002495">
    <property type="entry name" value="Glyco_trans_8"/>
</dbReference>
<feature type="compositionally biased region" description="Acidic residues" evidence="1">
    <location>
        <begin position="120"/>
        <end position="148"/>
    </location>
</feature>
<dbReference type="InterPro" id="IPR042465">
    <property type="entry name" value="XXLT1"/>
</dbReference>
<dbReference type="GeneID" id="575517"/>
<dbReference type="InterPro" id="IPR029044">
    <property type="entry name" value="Nucleotide-diphossugar_trans"/>
</dbReference>
<dbReference type="GO" id="GO:0016266">
    <property type="term" value="P:protein O-linked glycosylation via N-acetyl-galactosamine"/>
    <property type="evidence" value="ECO:0000318"/>
    <property type="project" value="GO_Central"/>
</dbReference>
<keyword evidence="4" id="KW-1185">Reference proteome</keyword>